<feature type="signal peptide" evidence="2">
    <location>
        <begin position="1"/>
        <end position="17"/>
    </location>
</feature>
<dbReference type="PANTHER" id="PTHR22935">
    <property type="entry name" value="PENICILLIN-BINDING PROTEIN"/>
    <property type="match status" value="1"/>
</dbReference>
<evidence type="ECO:0000313" key="6">
    <source>
        <dbReference type="Proteomes" id="UP000799440"/>
    </source>
</evidence>
<evidence type="ECO:0000256" key="2">
    <source>
        <dbReference type="SAM" id="SignalP"/>
    </source>
</evidence>
<sequence length="537" mass="58944">MFSYLLVLSSAALGAHAACYDANVAHPILDYQTPGAGAHIQTVSGTIRDALSATIADKAWDAVSFSVEVTSSKDTLFSHHHTARTRNTSRPDCGDVSGDCMYRIASVTKSFTVLALLRLHARGELHLDDSVDKYIPEFAGAEYDSIDWSEITLRSLASQSSGLPRECTPKITDCGTLENLMNALKGKKPLFAPNQRSSYSNIGYQLLGVVISRVSKMSYEKFMEESIFKPLEMTKTTFRPSSDTDGVIPAVPNFWGIEGGIQNPTGGLYSSTGDLARYMRHILTHHNTITPTLNWLTPASTAEGLNSFYGAPWEIFRTERLLESSRRTVEFITKTGGLPGYVSDLILVPQYDLGITLLIAGGNKKIYDQIKEILTTEMVRAADAMATAQLRERYAGVYSLGDAAQNTSMTVTADARGLIVTGLIAAGQDFLKSKDIAVLGAPADAPWHAQLVPTQMYEDEEKREGERWRLLVYPERPESPTVWDEFCVTDFDKANMPVDYFNEVVFWKGADGGVEKVALTGFQGAELTRTVAGQRRA</sequence>
<feature type="domain" description="Beta-lactamase-related" evidence="3">
    <location>
        <begin position="95"/>
        <end position="361"/>
    </location>
</feature>
<feature type="domain" description="Beta-lactamase-like ARB-00930-like C-terminal" evidence="4">
    <location>
        <begin position="386"/>
        <end position="523"/>
    </location>
</feature>
<dbReference type="Proteomes" id="UP000799440">
    <property type="component" value="Unassembled WGS sequence"/>
</dbReference>
<feature type="chain" id="PRO_5025666149" evidence="2">
    <location>
        <begin position="18"/>
        <end position="537"/>
    </location>
</feature>
<gene>
    <name evidence="5" type="ORF">M011DRAFT_470460</name>
</gene>
<dbReference type="Pfam" id="PF00144">
    <property type="entry name" value="Beta-lactamase"/>
    <property type="match status" value="1"/>
</dbReference>
<dbReference type="InterPro" id="IPR058664">
    <property type="entry name" value="ARB_00930-like_C"/>
</dbReference>
<dbReference type="InterPro" id="IPR001466">
    <property type="entry name" value="Beta-lactam-related"/>
</dbReference>
<dbReference type="SUPFAM" id="SSF56601">
    <property type="entry name" value="beta-lactamase/transpeptidase-like"/>
    <property type="match status" value="1"/>
</dbReference>
<dbReference type="PANTHER" id="PTHR22935:SF95">
    <property type="entry name" value="BETA-LACTAMASE-LIKE 1-RELATED"/>
    <property type="match status" value="1"/>
</dbReference>
<keyword evidence="6" id="KW-1185">Reference proteome</keyword>
<accession>A0A6A6V1C2</accession>
<dbReference type="OrthoDB" id="5946976at2759"/>
<protein>
    <submittedName>
        <fullName evidence="5">Beta-lactamase/transpeptidase-like protein</fullName>
    </submittedName>
</protein>
<dbReference type="Pfam" id="PF26335">
    <property type="entry name" value="ARB_00930_C"/>
    <property type="match status" value="1"/>
</dbReference>
<name>A0A6A6V1C2_9PLEO</name>
<evidence type="ECO:0000259" key="4">
    <source>
        <dbReference type="Pfam" id="PF26335"/>
    </source>
</evidence>
<evidence type="ECO:0000256" key="1">
    <source>
        <dbReference type="ARBA" id="ARBA00038473"/>
    </source>
</evidence>
<evidence type="ECO:0000313" key="5">
    <source>
        <dbReference type="EMBL" id="KAF2744328.1"/>
    </source>
</evidence>
<keyword evidence="2" id="KW-0732">Signal</keyword>
<evidence type="ECO:0000259" key="3">
    <source>
        <dbReference type="Pfam" id="PF00144"/>
    </source>
</evidence>
<dbReference type="InterPro" id="IPR012338">
    <property type="entry name" value="Beta-lactam/transpept-like"/>
</dbReference>
<dbReference type="InterPro" id="IPR051478">
    <property type="entry name" value="Beta-lactamase-like_AB/R"/>
</dbReference>
<dbReference type="Gene3D" id="3.40.710.10">
    <property type="entry name" value="DD-peptidase/beta-lactamase superfamily"/>
    <property type="match status" value="1"/>
</dbReference>
<dbReference type="EMBL" id="MU006589">
    <property type="protein sequence ID" value="KAF2744328.1"/>
    <property type="molecule type" value="Genomic_DNA"/>
</dbReference>
<organism evidence="5 6">
    <name type="scientific">Sporormia fimetaria CBS 119925</name>
    <dbReference type="NCBI Taxonomy" id="1340428"/>
    <lineage>
        <taxon>Eukaryota</taxon>
        <taxon>Fungi</taxon>
        <taxon>Dikarya</taxon>
        <taxon>Ascomycota</taxon>
        <taxon>Pezizomycotina</taxon>
        <taxon>Dothideomycetes</taxon>
        <taxon>Pleosporomycetidae</taxon>
        <taxon>Pleosporales</taxon>
        <taxon>Sporormiaceae</taxon>
        <taxon>Sporormia</taxon>
    </lineage>
</organism>
<comment type="similarity">
    <text evidence="1">Belongs to the beta-lactamase family.</text>
</comment>
<reference evidence="5" key="1">
    <citation type="journal article" date="2020" name="Stud. Mycol.">
        <title>101 Dothideomycetes genomes: a test case for predicting lifestyles and emergence of pathogens.</title>
        <authorList>
            <person name="Haridas S."/>
            <person name="Albert R."/>
            <person name="Binder M."/>
            <person name="Bloem J."/>
            <person name="Labutti K."/>
            <person name="Salamov A."/>
            <person name="Andreopoulos B."/>
            <person name="Baker S."/>
            <person name="Barry K."/>
            <person name="Bills G."/>
            <person name="Bluhm B."/>
            <person name="Cannon C."/>
            <person name="Castanera R."/>
            <person name="Culley D."/>
            <person name="Daum C."/>
            <person name="Ezra D."/>
            <person name="Gonzalez J."/>
            <person name="Henrissat B."/>
            <person name="Kuo A."/>
            <person name="Liang C."/>
            <person name="Lipzen A."/>
            <person name="Lutzoni F."/>
            <person name="Magnuson J."/>
            <person name="Mondo S."/>
            <person name="Nolan M."/>
            <person name="Ohm R."/>
            <person name="Pangilinan J."/>
            <person name="Park H.-J."/>
            <person name="Ramirez L."/>
            <person name="Alfaro M."/>
            <person name="Sun H."/>
            <person name="Tritt A."/>
            <person name="Yoshinaga Y."/>
            <person name="Zwiers L.-H."/>
            <person name="Turgeon B."/>
            <person name="Goodwin S."/>
            <person name="Spatafora J."/>
            <person name="Crous P."/>
            <person name="Grigoriev I."/>
        </authorList>
    </citation>
    <scope>NUCLEOTIDE SEQUENCE</scope>
    <source>
        <strain evidence="5">CBS 119925</strain>
    </source>
</reference>
<dbReference type="AlphaFoldDB" id="A0A6A6V1C2"/>
<proteinExistence type="inferred from homology"/>